<dbReference type="OrthoDB" id="1915057at2759"/>
<protein>
    <submittedName>
        <fullName evidence="2">Uncharacterized protein</fullName>
    </submittedName>
</protein>
<sequence length="236" mass="25596">MVEVVSGGGWWLTMVAVAVAVAEKETLESKWQPKPPEVVSLEHFPVGSSPDLISSGESNISLPSTVVGDHNHVIAFAVTVATAAAVEVAVAAAQAAAKVVSLSRTKRETEQKNEGDLYMHLFYAYRRAYVPIDNVKAHQPCRSLLPHYSCAYDTLFIEKTEFLVNTLHVVFGETPPTSVLGEVVNVFLKYLSLSSNTPSDRADHVDCTESPRWKVGGTFNVIQSRNVVPVVDSGNS</sequence>
<dbReference type="EMBL" id="MLFT02000114">
    <property type="protein sequence ID" value="PHT29431.1"/>
    <property type="molecule type" value="Genomic_DNA"/>
</dbReference>
<dbReference type="Proteomes" id="UP000224567">
    <property type="component" value="Unassembled WGS sequence"/>
</dbReference>
<reference evidence="2 3" key="1">
    <citation type="journal article" date="2017" name="Genome Biol.">
        <title>New reference genome sequences of hot pepper reveal the massive evolution of plant disease-resistance genes by retroduplication.</title>
        <authorList>
            <person name="Kim S."/>
            <person name="Park J."/>
            <person name="Yeom S.I."/>
            <person name="Kim Y.M."/>
            <person name="Seo E."/>
            <person name="Kim K.T."/>
            <person name="Kim M.S."/>
            <person name="Lee J.M."/>
            <person name="Cheong K."/>
            <person name="Shin H.S."/>
            <person name="Kim S.B."/>
            <person name="Han K."/>
            <person name="Lee J."/>
            <person name="Park M."/>
            <person name="Lee H.A."/>
            <person name="Lee H.Y."/>
            <person name="Lee Y."/>
            <person name="Oh S."/>
            <person name="Lee J.H."/>
            <person name="Choi E."/>
            <person name="Choi E."/>
            <person name="Lee S.E."/>
            <person name="Jeon J."/>
            <person name="Kim H."/>
            <person name="Choi G."/>
            <person name="Song H."/>
            <person name="Lee J."/>
            <person name="Lee S.C."/>
            <person name="Kwon J.K."/>
            <person name="Lee H.Y."/>
            <person name="Koo N."/>
            <person name="Hong Y."/>
            <person name="Kim R.W."/>
            <person name="Kang W.H."/>
            <person name="Huh J.H."/>
            <person name="Kang B.C."/>
            <person name="Yang T.J."/>
            <person name="Lee Y.H."/>
            <person name="Bennetzen J.L."/>
            <person name="Choi D."/>
        </authorList>
    </citation>
    <scope>NUCLEOTIDE SEQUENCE [LARGE SCALE GENOMIC DNA]</scope>
    <source>
        <strain evidence="3">cv. PBC81</strain>
        <tissue evidence="2">Leaf</tissue>
    </source>
</reference>
<gene>
    <name evidence="2" type="ORF">CQW23_30977</name>
</gene>
<dbReference type="AlphaFoldDB" id="A0A2G2V8V9"/>
<feature type="signal peptide" evidence="1">
    <location>
        <begin position="1"/>
        <end position="22"/>
    </location>
</feature>
<dbReference type="PANTHER" id="PTHR31801">
    <property type="entry name" value="ALTERED INHERITANCE OF MITOCHONDRIA PROTEIN 24, MITOCHONDRIAL"/>
    <property type="match status" value="1"/>
</dbReference>
<accession>A0A2G2V8V9</accession>
<dbReference type="PANTHER" id="PTHR31801:SF1">
    <property type="entry name" value="SPHINGOMYELIN PHOSPHODIESTERASE"/>
    <property type="match status" value="1"/>
</dbReference>
<name>A0A2G2V8V9_CAPBA</name>
<keyword evidence="3" id="KW-1185">Reference proteome</keyword>
<reference evidence="3" key="2">
    <citation type="journal article" date="2017" name="J. Anim. Genet.">
        <title>Multiple reference genome sequences of hot pepper reveal the massive evolution of plant disease resistance genes by retroduplication.</title>
        <authorList>
            <person name="Kim S."/>
            <person name="Park J."/>
            <person name="Yeom S.-I."/>
            <person name="Kim Y.-M."/>
            <person name="Seo E."/>
            <person name="Kim K.-T."/>
            <person name="Kim M.-S."/>
            <person name="Lee J.M."/>
            <person name="Cheong K."/>
            <person name="Shin H.-S."/>
            <person name="Kim S.-B."/>
            <person name="Han K."/>
            <person name="Lee J."/>
            <person name="Park M."/>
            <person name="Lee H.-A."/>
            <person name="Lee H.-Y."/>
            <person name="Lee Y."/>
            <person name="Oh S."/>
            <person name="Lee J.H."/>
            <person name="Choi E."/>
            <person name="Choi E."/>
            <person name="Lee S.E."/>
            <person name="Jeon J."/>
            <person name="Kim H."/>
            <person name="Choi G."/>
            <person name="Song H."/>
            <person name="Lee J."/>
            <person name="Lee S.-C."/>
            <person name="Kwon J.-K."/>
            <person name="Lee H.-Y."/>
            <person name="Koo N."/>
            <person name="Hong Y."/>
            <person name="Kim R.W."/>
            <person name="Kang W.-H."/>
            <person name="Huh J.H."/>
            <person name="Kang B.-C."/>
            <person name="Yang T.-J."/>
            <person name="Lee Y.-H."/>
            <person name="Bennetzen J.L."/>
            <person name="Choi D."/>
        </authorList>
    </citation>
    <scope>NUCLEOTIDE SEQUENCE [LARGE SCALE GENOMIC DNA]</scope>
    <source>
        <strain evidence="3">cv. PBC81</strain>
    </source>
</reference>
<comment type="caution">
    <text evidence="2">The sequence shown here is derived from an EMBL/GenBank/DDBJ whole genome shotgun (WGS) entry which is preliminary data.</text>
</comment>
<organism evidence="2 3">
    <name type="scientific">Capsicum baccatum</name>
    <name type="common">Peruvian pepper</name>
    <dbReference type="NCBI Taxonomy" id="33114"/>
    <lineage>
        <taxon>Eukaryota</taxon>
        <taxon>Viridiplantae</taxon>
        <taxon>Streptophyta</taxon>
        <taxon>Embryophyta</taxon>
        <taxon>Tracheophyta</taxon>
        <taxon>Spermatophyta</taxon>
        <taxon>Magnoliopsida</taxon>
        <taxon>eudicotyledons</taxon>
        <taxon>Gunneridae</taxon>
        <taxon>Pentapetalae</taxon>
        <taxon>asterids</taxon>
        <taxon>lamiids</taxon>
        <taxon>Solanales</taxon>
        <taxon>Solanaceae</taxon>
        <taxon>Solanoideae</taxon>
        <taxon>Capsiceae</taxon>
        <taxon>Capsicum</taxon>
    </lineage>
</organism>
<evidence type="ECO:0000313" key="2">
    <source>
        <dbReference type="EMBL" id="PHT29431.1"/>
    </source>
</evidence>
<keyword evidence="1" id="KW-0732">Signal</keyword>
<evidence type="ECO:0000256" key="1">
    <source>
        <dbReference type="SAM" id="SignalP"/>
    </source>
</evidence>
<evidence type="ECO:0000313" key="3">
    <source>
        <dbReference type="Proteomes" id="UP000224567"/>
    </source>
</evidence>
<proteinExistence type="predicted"/>
<feature type="chain" id="PRO_5013800831" evidence="1">
    <location>
        <begin position="23"/>
        <end position="236"/>
    </location>
</feature>